<sequence>MFRIQSHEKNLASIKDNRIGDDFAGEINNVVFLSIRHEAPEIFGAGQQTHIFIDSIRWFAPAMIILNIVCYNPTKPQLTFDCAEDMHNKQVGSAVLFPKLDPKVLETDPKVAHGVESELNAFDVFDPPPKMDFIICGCGAGESAALFSLGFNLNENDLGLLAIKKSKLLPLDAPFWVRDVDGDSQEFATNRPRPKPPIGLGELSWIWISLN</sequence>
<dbReference type="WBParaSite" id="nRc.2.0.1.t23424-RA">
    <property type="protein sequence ID" value="nRc.2.0.1.t23424-RA"/>
    <property type="gene ID" value="nRc.2.0.1.g23424"/>
</dbReference>
<protein>
    <submittedName>
        <fullName evidence="2">Uncharacterized protein</fullName>
    </submittedName>
</protein>
<dbReference type="Proteomes" id="UP000887565">
    <property type="component" value="Unplaced"/>
</dbReference>
<dbReference type="AlphaFoldDB" id="A0A915JAB7"/>
<organism evidence="1 2">
    <name type="scientific">Romanomermis culicivorax</name>
    <name type="common">Nematode worm</name>
    <dbReference type="NCBI Taxonomy" id="13658"/>
    <lineage>
        <taxon>Eukaryota</taxon>
        <taxon>Metazoa</taxon>
        <taxon>Ecdysozoa</taxon>
        <taxon>Nematoda</taxon>
        <taxon>Enoplea</taxon>
        <taxon>Dorylaimia</taxon>
        <taxon>Mermithida</taxon>
        <taxon>Mermithoidea</taxon>
        <taxon>Mermithidae</taxon>
        <taxon>Romanomermis</taxon>
    </lineage>
</organism>
<proteinExistence type="predicted"/>
<name>A0A915JAB7_ROMCU</name>
<accession>A0A915JAB7</accession>
<keyword evidence="1" id="KW-1185">Reference proteome</keyword>
<reference evidence="2" key="1">
    <citation type="submission" date="2022-11" db="UniProtKB">
        <authorList>
            <consortium name="WormBaseParasite"/>
        </authorList>
    </citation>
    <scope>IDENTIFICATION</scope>
</reference>
<evidence type="ECO:0000313" key="2">
    <source>
        <dbReference type="WBParaSite" id="nRc.2.0.1.t23424-RA"/>
    </source>
</evidence>
<evidence type="ECO:0000313" key="1">
    <source>
        <dbReference type="Proteomes" id="UP000887565"/>
    </source>
</evidence>